<evidence type="ECO:0000313" key="2">
    <source>
        <dbReference type="Proteomes" id="UP000887013"/>
    </source>
</evidence>
<accession>A0A8X6TQJ5</accession>
<name>A0A8X6TQJ5_NEPPI</name>
<protein>
    <submittedName>
        <fullName evidence="1">Uncharacterized protein</fullName>
    </submittedName>
</protein>
<proteinExistence type="predicted"/>
<dbReference type="EMBL" id="BMAW01064425">
    <property type="protein sequence ID" value="GFT45127.1"/>
    <property type="molecule type" value="Genomic_DNA"/>
</dbReference>
<comment type="caution">
    <text evidence="1">The sequence shown here is derived from an EMBL/GenBank/DDBJ whole genome shotgun (WGS) entry which is preliminary data.</text>
</comment>
<sequence>MQNISLLVYLYSNEYSLPSVYVLKIFTSIPSFQTRLTPKYSLQSIKFLCTSSESRADPSVCGFDRAINPALGASAAEIHDFIYFLSVSRVE</sequence>
<gene>
    <name evidence="1" type="ORF">NPIL_301221</name>
</gene>
<dbReference type="Proteomes" id="UP000887013">
    <property type="component" value="Unassembled WGS sequence"/>
</dbReference>
<dbReference type="AlphaFoldDB" id="A0A8X6TQJ5"/>
<keyword evidence="2" id="KW-1185">Reference proteome</keyword>
<reference evidence="1" key="1">
    <citation type="submission" date="2020-08" db="EMBL/GenBank/DDBJ databases">
        <title>Multicomponent nature underlies the extraordinary mechanical properties of spider dragline silk.</title>
        <authorList>
            <person name="Kono N."/>
            <person name="Nakamura H."/>
            <person name="Mori M."/>
            <person name="Yoshida Y."/>
            <person name="Ohtoshi R."/>
            <person name="Malay A.D."/>
            <person name="Moran D.A.P."/>
            <person name="Tomita M."/>
            <person name="Numata K."/>
            <person name="Arakawa K."/>
        </authorList>
    </citation>
    <scope>NUCLEOTIDE SEQUENCE</scope>
</reference>
<organism evidence="1 2">
    <name type="scientific">Nephila pilipes</name>
    <name type="common">Giant wood spider</name>
    <name type="synonym">Nephila maculata</name>
    <dbReference type="NCBI Taxonomy" id="299642"/>
    <lineage>
        <taxon>Eukaryota</taxon>
        <taxon>Metazoa</taxon>
        <taxon>Ecdysozoa</taxon>
        <taxon>Arthropoda</taxon>
        <taxon>Chelicerata</taxon>
        <taxon>Arachnida</taxon>
        <taxon>Araneae</taxon>
        <taxon>Araneomorphae</taxon>
        <taxon>Entelegynae</taxon>
        <taxon>Araneoidea</taxon>
        <taxon>Nephilidae</taxon>
        <taxon>Nephila</taxon>
    </lineage>
</organism>
<evidence type="ECO:0000313" key="1">
    <source>
        <dbReference type="EMBL" id="GFT45127.1"/>
    </source>
</evidence>